<evidence type="ECO:0000256" key="4">
    <source>
        <dbReference type="ARBA" id="ARBA00023033"/>
    </source>
</evidence>
<keyword evidence="4" id="KW-0503">Monooxygenase</keyword>
<dbReference type="Gene3D" id="3.20.20.30">
    <property type="entry name" value="Luciferase-like domain"/>
    <property type="match status" value="1"/>
</dbReference>
<dbReference type="Pfam" id="PF00296">
    <property type="entry name" value="Bac_luciferase"/>
    <property type="match status" value="1"/>
</dbReference>
<feature type="domain" description="Luciferase-like" evidence="5">
    <location>
        <begin position="5"/>
        <end position="159"/>
    </location>
</feature>
<dbReference type="InterPro" id="IPR036661">
    <property type="entry name" value="Luciferase-like_sf"/>
</dbReference>
<dbReference type="PANTHER" id="PTHR42847:SF4">
    <property type="entry name" value="ALKANESULFONATE MONOOXYGENASE-RELATED"/>
    <property type="match status" value="1"/>
</dbReference>
<dbReference type="InterPro" id="IPR011251">
    <property type="entry name" value="Luciferase-like_dom"/>
</dbReference>
<dbReference type="PANTHER" id="PTHR42847">
    <property type="entry name" value="ALKANESULFONATE MONOOXYGENASE"/>
    <property type="match status" value="1"/>
</dbReference>
<keyword evidence="1" id="KW-0285">Flavoprotein</keyword>
<organism evidence="6">
    <name type="scientific">uncultured Thermomicrobiales bacterium</name>
    <dbReference type="NCBI Taxonomy" id="1645740"/>
    <lineage>
        <taxon>Bacteria</taxon>
        <taxon>Pseudomonadati</taxon>
        <taxon>Thermomicrobiota</taxon>
        <taxon>Thermomicrobia</taxon>
        <taxon>Thermomicrobiales</taxon>
        <taxon>environmental samples</taxon>
    </lineage>
</organism>
<proteinExistence type="predicted"/>
<gene>
    <name evidence="6" type="ORF">AVDCRST_MAG59-4724</name>
</gene>
<evidence type="ECO:0000313" key="6">
    <source>
        <dbReference type="EMBL" id="CAA9581057.1"/>
    </source>
</evidence>
<sequence>MTATSFRNPALLAKIADTVDEIGGGRLVLGIGAGWNEPEYRAFGFPYDHRVARFAEAFAIVHGLLRDGAVDFEGTYYQARGCELRPRGPRPHGPPIMVGSRGPRMLRLTLPHVPIWNGWFAAGSSWPDAYPPLREAVDAACREVGRDPAAVERTVSVAVDPSGRREFPRHWYLEGDHAGAQPLTGGTQEIAAGIQGFAAQGVSHLQVYPIPPTLATIEALAPVLEEAWRPGAGEGG</sequence>
<keyword evidence="3" id="KW-0560">Oxidoreductase</keyword>
<reference evidence="6" key="1">
    <citation type="submission" date="2020-02" db="EMBL/GenBank/DDBJ databases">
        <authorList>
            <person name="Meier V. D."/>
        </authorList>
    </citation>
    <scope>NUCLEOTIDE SEQUENCE</scope>
    <source>
        <strain evidence="6">AVDCRST_MAG59</strain>
    </source>
</reference>
<keyword evidence="2" id="KW-0288">FMN</keyword>
<name>A0A6J4VRG0_9BACT</name>
<dbReference type="AlphaFoldDB" id="A0A6J4VRG0"/>
<evidence type="ECO:0000256" key="3">
    <source>
        <dbReference type="ARBA" id="ARBA00023002"/>
    </source>
</evidence>
<dbReference type="EMBL" id="CADCWF010000344">
    <property type="protein sequence ID" value="CAA9581057.1"/>
    <property type="molecule type" value="Genomic_DNA"/>
</dbReference>
<evidence type="ECO:0000256" key="2">
    <source>
        <dbReference type="ARBA" id="ARBA00022643"/>
    </source>
</evidence>
<evidence type="ECO:0000256" key="1">
    <source>
        <dbReference type="ARBA" id="ARBA00022630"/>
    </source>
</evidence>
<evidence type="ECO:0000259" key="5">
    <source>
        <dbReference type="Pfam" id="PF00296"/>
    </source>
</evidence>
<protein>
    <recommendedName>
        <fullName evidence="5">Luciferase-like domain-containing protein</fullName>
    </recommendedName>
</protein>
<dbReference type="GO" id="GO:0008726">
    <property type="term" value="F:alkanesulfonate monooxygenase activity"/>
    <property type="evidence" value="ECO:0007669"/>
    <property type="project" value="TreeGrafter"/>
</dbReference>
<dbReference type="InterPro" id="IPR050172">
    <property type="entry name" value="SsuD_RutA_monooxygenase"/>
</dbReference>
<accession>A0A6J4VRG0</accession>
<dbReference type="GO" id="GO:0046306">
    <property type="term" value="P:alkanesulfonate catabolic process"/>
    <property type="evidence" value="ECO:0007669"/>
    <property type="project" value="TreeGrafter"/>
</dbReference>
<dbReference type="SUPFAM" id="SSF51679">
    <property type="entry name" value="Bacterial luciferase-like"/>
    <property type="match status" value="1"/>
</dbReference>